<reference evidence="1 2" key="1">
    <citation type="submission" date="2023-02" db="EMBL/GenBank/DDBJ databases">
        <title>LHISI_Scaffold_Assembly.</title>
        <authorList>
            <person name="Stuart O.P."/>
            <person name="Cleave R."/>
            <person name="Magrath M.J.L."/>
            <person name="Mikheyev A.S."/>
        </authorList>
    </citation>
    <scope>NUCLEOTIDE SEQUENCE [LARGE SCALE GENOMIC DNA]</scope>
    <source>
        <strain evidence="1">Daus_M_001</strain>
        <tissue evidence="1">Leg muscle</tissue>
    </source>
</reference>
<evidence type="ECO:0000313" key="2">
    <source>
        <dbReference type="Proteomes" id="UP001159363"/>
    </source>
</evidence>
<organism evidence="1 2">
    <name type="scientific">Dryococelus australis</name>
    <dbReference type="NCBI Taxonomy" id="614101"/>
    <lineage>
        <taxon>Eukaryota</taxon>
        <taxon>Metazoa</taxon>
        <taxon>Ecdysozoa</taxon>
        <taxon>Arthropoda</taxon>
        <taxon>Hexapoda</taxon>
        <taxon>Insecta</taxon>
        <taxon>Pterygota</taxon>
        <taxon>Neoptera</taxon>
        <taxon>Polyneoptera</taxon>
        <taxon>Phasmatodea</taxon>
        <taxon>Verophasmatodea</taxon>
        <taxon>Anareolatae</taxon>
        <taxon>Phasmatidae</taxon>
        <taxon>Eurycanthinae</taxon>
        <taxon>Dryococelus</taxon>
    </lineage>
</organism>
<evidence type="ECO:0000313" key="1">
    <source>
        <dbReference type="EMBL" id="KAJ8868856.1"/>
    </source>
</evidence>
<keyword evidence="2" id="KW-1185">Reference proteome</keyword>
<dbReference type="Proteomes" id="UP001159363">
    <property type="component" value="Chromosome 13"/>
</dbReference>
<gene>
    <name evidence="1" type="ORF">PR048_030397</name>
</gene>
<name>A0ABQ9GBG6_9NEOP</name>
<sequence>MTDGHFGDALRELLKPKAEMDESHCSSIDTFQDSYNDVLAQLHDVVHKRFSDLHENGLIKFGMKILQDKMWPTDEKNLCIYGDEEVNFLCTHYKEVLEEKGITADGVCEEWKDLKTFWLSNL</sequence>
<proteinExistence type="predicted"/>
<protein>
    <submittedName>
        <fullName evidence="1">Uncharacterized protein</fullName>
    </submittedName>
</protein>
<comment type="caution">
    <text evidence="1">The sequence shown here is derived from an EMBL/GenBank/DDBJ whole genome shotgun (WGS) entry which is preliminary data.</text>
</comment>
<accession>A0ABQ9GBG6</accession>
<dbReference type="EMBL" id="JARBHB010000014">
    <property type="protein sequence ID" value="KAJ8868856.1"/>
    <property type="molecule type" value="Genomic_DNA"/>
</dbReference>